<protein>
    <submittedName>
        <fullName evidence="2">Uncharacterized protein</fullName>
    </submittedName>
</protein>
<feature type="region of interest" description="Disordered" evidence="1">
    <location>
        <begin position="49"/>
        <end position="78"/>
    </location>
</feature>
<gene>
    <name evidence="2" type="ORF">METZ01_LOCUS261921</name>
</gene>
<feature type="compositionally biased region" description="Low complexity" evidence="1">
    <location>
        <begin position="49"/>
        <end position="65"/>
    </location>
</feature>
<name>A0A382JCR6_9ZZZZ</name>
<proteinExistence type="predicted"/>
<reference evidence="2" key="1">
    <citation type="submission" date="2018-05" db="EMBL/GenBank/DDBJ databases">
        <authorList>
            <person name="Lanie J.A."/>
            <person name="Ng W.-L."/>
            <person name="Kazmierczak K.M."/>
            <person name="Andrzejewski T.M."/>
            <person name="Davidsen T.M."/>
            <person name="Wayne K.J."/>
            <person name="Tettelin H."/>
            <person name="Glass J.I."/>
            <person name="Rusch D."/>
            <person name="Podicherti R."/>
            <person name="Tsui H.-C.T."/>
            <person name="Winkler M.E."/>
        </authorList>
    </citation>
    <scope>NUCLEOTIDE SEQUENCE</scope>
</reference>
<dbReference type="EMBL" id="UINC01073010">
    <property type="protein sequence ID" value="SVC09067.1"/>
    <property type="molecule type" value="Genomic_DNA"/>
</dbReference>
<sequence>PRRPSPWWNASVGYSRWTCPEPTCRSWPTTTNVRSQSWCPRTTRRSTTWRSWRPTSTRGRPTTRTAWWPRSKTSSGTS</sequence>
<evidence type="ECO:0000256" key="1">
    <source>
        <dbReference type="SAM" id="MobiDB-lite"/>
    </source>
</evidence>
<organism evidence="2">
    <name type="scientific">marine metagenome</name>
    <dbReference type="NCBI Taxonomy" id="408172"/>
    <lineage>
        <taxon>unclassified sequences</taxon>
        <taxon>metagenomes</taxon>
        <taxon>ecological metagenomes</taxon>
    </lineage>
</organism>
<dbReference type="AlphaFoldDB" id="A0A382JCR6"/>
<feature type="non-terminal residue" evidence="2">
    <location>
        <position position="1"/>
    </location>
</feature>
<feature type="non-terminal residue" evidence="2">
    <location>
        <position position="78"/>
    </location>
</feature>
<evidence type="ECO:0000313" key="2">
    <source>
        <dbReference type="EMBL" id="SVC09067.1"/>
    </source>
</evidence>
<accession>A0A382JCR6</accession>